<comment type="caution">
    <text evidence="1">The sequence shown here is derived from an EMBL/GenBank/DDBJ whole genome shotgun (WGS) entry which is preliminary data.</text>
</comment>
<protein>
    <submittedName>
        <fullName evidence="1">YlzJ-like family protein</fullName>
    </submittedName>
</protein>
<gene>
    <name evidence="1" type="ORF">ACFSOY_15050</name>
</gene>
<dbReference type="EMBL" id="JBHUIO010000009">
    <property type="protein sequence ID" value="MFD2171285.1"/>
    <property type="molecule type" value="Genomic_DNA"/>
</dbReference>
<reference evidence="2" key="1">
    <citation type="journal article" date="2019" name="Int. J. Syst. Evol. Microbiol.">
        <title>The Global Catalogue of Microorganisms (GCM) 10K type strain sequencing project: providing services to taxonomists for standard genome sequencing and annotation.</title>
        <authorList>
            <consortium name="The Broad Institute Genomics Platform"/>
            <consortium name="The Broad Institute Genome Sequencing Center for Infectious Disease"/>
            <person name="Wu L."/>
            <person name="Ma J."/>
        </authorList>
    </citation>
    <scope>NUCLEOTIDE SEQUENCE [LARGE SCALE GENOMIC DNA]</scope>
    <source>
        <strain evidence="2">CGMCC 1.13574</strain>
    </source>
</reference>
<organism evidence="1 2">
    <name type="scientific">Tumebacillus lipolyticus</name>
    <dbReference type="NCBI Taxonomy" id="1280370"/>
    <lineage>
        <taxon>Bacteria</taxon>
        <taxon>Bacillati</taxon>
        <taxon>Bacillota</taxon>
        <taxon>Bacilli</taxon>
        <taxon>Bacillales</taxon>
        <taxon>Alicyclobacillaceae</taxon>
        <taxon>Tumebacillus</taxon>
    </lineage>
</organism>
<evidence type="ECO:0000313" key="1">
    <source>
        <dbReference type="EMBL" id="MFD2171285.1"/>
    </source>
</evidence>
<dbReference type="Proteomes" id="UP001597343">
    <property type="component" value="Unassembled WGS sequence"/>
</dbReference>
<evidence type="ECO:0000313" key="2">
    <source>
        <dbReference type="Proteomes" id="UP001597343"/>
    </source>
</evidence>
<accession>A0ABW5A0C1</accession>
<dbReference type="InterPro" id="IPR025619">
    <property type="entry name" value="YlzJ"/>
</dbReference>
<proteinExistence type="predicted"/>
<dbReference type="Pfam" id="PF14035">
    <property type="entry name" value="YlzJ"/>
    <property type="match status" value="1"/>
</dbReference>
<dbReference type="RefSeq" id="WP_386047962.1">
    <property type="nucleotide sequence ID" value="NZ_JBHUIO010000009.1"/>
</dbReference>
<sequence>MMLWSVIPEEQILEHFDKQQYNWMEAEVNGVKMLVEPVAEQPGYGRVIRLLCPDPSHYLNPNYQPGQTVCLAPSTMQ</sequence>
<name>A0ABW5A0C1_9BACL</name>
<keyword evidence="2" id="KW-1185">Reference proteome</keyword>